<name>A0AAW0FDE6_9APHY</name>
<dbReference type="EMBL" id="JASBNA010000094">
    <property type="protein sequence ID" value="KAK7677162.1"/>
    <property type="molecule type" value="Genomic_DNA"/>
</dbReference>
<feature type="signal peptide" evidence="2">
    <location>
        <begin position="1"/>
        <end position="22"/>
    </location>
</feature>
<feature type="transmembrane region" description="Helical" evidence="1">
    <location>
        <begin position="212"/>
        <end position="230"/>
    </location>
</feature>
<gene>
    <name evidence="3" type="ORF">QCA50_019871</name>
</gene>
<dbReference type="AlphaFoldDB" id="A0AAW0FDE6"/>
<keyword evidence="2" id="KW-0732">Signal</keyword>
<evidence type="ECO:0000256" key="1">
    <source>
        <dbReference type="SAM" id="Phobius"/>
    </source>
</evidence>
<protein>
    <submittedName>
        <fullName evidence="3">Uncharacterized protein</fullName>
    </submittedName>
</protein>
<organism evidence="3 4">
    <name type="scientific">Cerrena zonata</name>
    <dbReference type="NCBI Taxonomy" id="2478898"/>
    <lineage>
        <taxon>Eukaryota</taxon>
        <taxon>Fungi</taxon>
        <taxon>Dikarya</taxon>
        <taxon>Basidiomycota</taxon>
        <taxon>Agaricomycotina</taxon>
        <taxon>Agaricomycetes</taxon>
        <taxon>Polyporales</taxon>
        <taxon>Cerrenaceae</taxon>
        <taxon>Cerrena</taxon>
    </lineage>
</organism>
<feature type="chain" id="PRO_5043900582" evidence="2">
    <location>
        <begin position="23"/>
        <end position="231"/>
    </location>
</feature>
<evidence type="ECO:0000256" key="2">
    <source>
        <dbReference type="SAM" id="SignalP"/>
    </source>
</evidence>
<proteinExistence type="predicted"/>
<reference evidence="3 4" key="1">
    <citation type="submission" date="2022-09" db="EMBL/GenBank/DDBJ databases">
        <authorList>
            <person name="Palmer J.M."/>
        </authorList>
    </citation>
    <scope>NUCLEOTIDE SEQUENCE [LARGE SCALE GENOMIC DNA]</scope>
    <source>
        <strain evidence="3 4">DSM 7382</strain>
    </source>
</reference>
<keyword evidence="1" id="KW-0472">Membrane</keyword>
<sequence length="231" mass="23587">MRQFTSLALLAVLASVLSRTQAAVTTTTSFLDTSTIPRSTTAPSCTAGDDQVTYTFVISPDDDKTSTVTVQDGTTTILPATTGHSIPPCGTVVFTTLHGSPTGQPQVSTSTNFLDTSTVPRSTAAPSCTAGEPEVTYTFVVSDETTSTVLVQDGTTTLLPTTTGHSSPACGVVVYTTLKGSPTAVSTPSITPNSQKLVSNDNKGAAVVTHPFAVGGVFTFLAGALGMIFVA</sequence>
<evidence type="ECO:0000313" key="4">
    <source>
        <dbReference type="Proteomes" id="UP001385951"/>
    </source>
</evidence>
<keyword evidence="1" id="KW-1133">Transmembrane helix</keyword>
<evidence type="ECO:0000313" key="3">
    <source>
        <dbReference type="EMBL" id="KAK7677162.1"/>
    </source>
</evidence>
<keyword evidence="1" id="KW-0812">Transmembrane</keyword>
<comment type="caution">
    <text evidence="3">The sequence shown here is derived from an EMBL/GenBank/DDBJ whole genome shotgun (WGS) entry which is preliminary data.</text>
</comment>
<keyword evidence="4" id="KW-1185">Reference proteome</keyword>
<dbReference type="Proteomes" id="UP001385951">
    <property type="component" value="Unassembled WGS sequence"/>
</dbReference>
<accession>A0AAW0FDE6</accession>